<proteinExistence type="predicted"/>
<reference evidence="2 3" key="1">
    <citation type="submission" date="2018-04" db="EMBL/GenBank/DDBJ databases">
        <title>Altererythrobacter sp. HME9302 genome sequencing and assembly.</title>
        <authorList>
            <person name="Kang H."/>
            <person name="Kim H."/>
            <person name="Joh K."/>
        </authorList>
    </citation>
    <scope>NUCLEOTIDE SEQUENCE [LARGE SCALE GENOMIC DNA]</scope>
    <source>
        <strain evidence="2 3">HME9302</strain>
    </source>
</reference>
<dbReference type="EMBL" id="QBKA01000002">
    <property type="protein sequence ID" value="RDC61259.1"/>
    <property type="molecule type" value="Genomic_DNA"/>
</dbReference>
<gene>
    <name evidence="2" type="ORF">HME9302_02480</name>
</gene>
<dbReference type="InterPro" id="IPR011990">
    <property type="entry name" value="TPR-like_helical_dom_sf"/>
</dbReference>
<dbReference type="Proteomes" id="UP000253727">
    <property type="component" value="Unassembled WGS sequence"/>
</dbReference>
<comment type="caution">
    <text evidence="2">The sequence shown here is derived from an EMBL/GenBank/DDBJ whole genome shotgun (WGS) entry which is preliminary data.</text>
</comment>
<sequence>MTATFAGLVLPMLMQVGPAPRESVISALPEELANRPDRPTPTPMPTLDTGDADETTAQLPAALQDCLQLIRSNPAVARDRAERNLLGATGERRIIAAHCLGLARSELGQFTGARDAFLTARESVVDTDANYRAMLGLLAGNAALANGDAATALADFGPYAFGLPLAGDIALDSARALVALGRLDEAASALAFAREAKAGDAAPFLYSATLARRLDDLAAAQMHIEQAVTLDPLDPAIGLEAGVIAILQGREDAARKSWQSVLDTAPDGAEAEVAKGYLAQIAQPAPNP</sequence>
<accession>A0A369QEC5</accession>
<feature type="region of interest" description="Disordered" evidence="1">
    <location>
        <begin position="31"/>
        <end position="52"/>
    </location>
</feature>
<protein>
    <submittedName>
        <fullName evidence="2">Uncharacterized protein</fullName>
    </submittedName>
</protein>
<organism evidence="2 3">
    <name type="scientific">Alteripontixanthobacter maritimus</name>
    <dbReference type="NCBI Taxonomy" id="2161824"/>
    <lineage>
        <taxon>Bacteria</taxon>
        <taxon>Pseudomonadati</taxon>
        <taxon>Pseudomonadota</taxon>
        <taxon>Alphaproteobacteria</taxon>
        <taxon>Sphingomonadales</taxon>
        <taxon>Erythrobacteraceae</taxon>
        <taxon>Alteripontixanthobacter</taxon>
    </lineage>
</organism>
<evidence type="ECO:0000256" key="1">
    <source>
        <dbReference type="SAM" id="MobiDB-lite"/>
    </source>
</evidence>
<name>A0A369QEC5_9SPHN</name>
<dbReference type="AlphaFoldDB" id="A0A369QEC5"/>
<dbReference type="SUPFAM" id="SSF48452">
    <property type="entry name" value="TPR-like"/>
    <property type="match status" value="1"/>
</dbReference>
<dbReference type="RefSeq" id="WP_115367246.1">
    <property type="nucleotide sequence ID" value="NZ_QBKA01000002.1"/>
</dbReference>
<evidence type="ECO:0000313" key="3">
    <source>
        <dbReference type="Proteomes" id="UP000253727"/>
    </source>
</evidence>
<keyword evidence="3" id="KW-1185">Reference proteome</keyword>
<dbReference type="OrthoDB" id="7566477at2"/>
<dbReference type="Gene3D" id="1.25.40.10">
    <property type="entry name" value="Tetratricopeptide repeat domain"/>
    <property type="match status" value="1"/>
</dbReference>
<evidence type="ECO:0000313" key="2">
    <source>
        <dbReference type="EMBL" id="RDC61259.1"/>
    </source>
</evidence>